<dbReference type="InterPro" id="IPR036093">
    <property type="entry name" value="NAC_dom_sf"/>
</dbReference>
<protein>
    <submittedName>
        <fullName evidence="1">Uncharacterized protein</fullName>
    </submittedName>
</protein>
<name>A0A2G2WSW9_CAPBA</name>
<dbReference type="EMBL" id="MLFT02000005">
    <property type="protein sequence ID" value="PHT48292.1"/>
    <property type="molecule type" value="Genomic_DNA"/>
</dbReference>
<evidence type="ECO:0000313" key="1">
    <source>
        <dbReference type="EMBL" id="PHT48292.1"/>
    </source>
</evidence>
<proteinExistence type="predicted"/>
<organism evidence="1 2">
    <name type="scientific">Capsicum baccatum</name>
    <name type="common">Peruvian pepper</name>
    <dbReference type="NCBI Taxonomy" id="33114"/>
    <lineage>
        <taxon>Eukaryota</taxon>
        <taxon>Viridiplantae</taxon>
        <taxon>Streptophyta</taxon>
        <taxon>Embryophyta</taxon>
        <taxon>Tracheophyta</taxon>
        <taxon>Spermatophyta</taxon>
        <taxon>Magnoliopsida</taxon>
        <taxon>eudicotyledons</taxon>
        <taxon>Gunneridae</taxon>
        <taxon>Pentapetalae</taxon>
        <taxon>asterids</taxon>
        <taxon>lamiids</taxon>
        <taxon>Solanales</taxon>
        <taxon>Solanaceae</taxon>
        <taxon>Solanoideae</taxon>
        <taxon>Capsiceae</taxon>
        <taxon>Capsicum</taxon>
    </lineage>
</organism>
<dbReference type="SUPFAM" id="SSF101941">
    <property type="entry name" value="NAC domain"/>
    <property type="match status" value="1"/>
</dbReference>
<dbReference type="OrthoDB" id="1270084at2759"/>
<comment type="caution">
    <text evidence="1">The sequence shown here is derived from an EMBL/GenBank/DDBJ whole genome shotgun (WGS) entry which is preliminary data.</text>
</comment>
<gene>
    <name evidence="1" type="ORF">CQW23_12500</name>
</gene>
<accession>A0A2G2WSW9</accession>
<keyword evidence="2" id="KW-1185">Reference proteome</keyword>
<reference evidence="1 2" key="1">
    <citation type="journal article" date="2017" name="Genome Biol.">
        <title>New reference genome sequences of hot pepper reveal the massive evolution of plant disease-resistance genes by retroduplication.</title>
        <authorList>
            <person name="Kim S."/>
            <person name="Park J."/>
            <person name="Yeom S.I."/>
            <person name="Kim Y.M."/>
            <person name="Seo E."/>
            <person name="Kim K.T."/>
            <person name="Kim M.S."/>
            <person name="Lee J.M."/>
            <person name="Cheong K."/>
            <person name="Shin H.S."/>
            <person name="Kim S.B."/>
            <person name="Han K."/>
            <person name="Lee J."/>
            <person name="Park M."/>
            <person name="Lee H.A."/>
            <person name="Lee H.Y."/>
            <person name="Lee Y."/>
            <person name="Oh S."/>
            <person name="Lee J.H."/>
            <person name="Choi E."/>
            <person name="Choi E."/>
            <person name="Lee S.E."/>
            <person name="Jeon J."/>
            <person name="Kim H."/>
            <person name="Choi G."/>
            <person name="Song H."/>
            <person name="Lee J."/>
            <person name="Lee S.C."/>
            <person name="Kwon J.K."/>
            <person name="Lee H.Y."/>
            <person name="Koo N."/>
            <person name="Hong Y."/>
            <person name="Kim R.W."/>
            <person name="Kang W.H."/>
            <person name="Huh J.H."/>
            <person name="Kang B.C."/>
            <person name="Yang T.J."/>
            <person name="Lee Y.H."/>
            <person name="Bennetzen J.L."/>
            <person name="Choi D."/>
        </authorList>
    </citation>
    <scope>NUCLEOTIDE SEQUENCE [LARGE SCALE GENOMIC DNA]</scope>
    <source>
        <strain evidence="2">cv. PBC81</strain>
    </source>
</reference>
<dbReference type="AlphaFoldDB" id="A0A2G2WSW9"/>
<dbReference type="GO" id="GO:0003677">
    <property type="term" value="F:DNA binding"/>
    <property type="evidence" value="ECO:0007669"/>
    <property type="project" value="InterPro"/>
</dbReference>
<evidence type="ECO:0000313" key="2">
    <source>
        <dbReference type="Proteomes" id="UP000224567"/>
    </source>
</evidence>
<dbReference type="GO" id="GO:0006355">
    <property type="term" value="P:regulation of DNA-templated transcription"/>
    <property type="evidence" value="ECO:0007669"/>
    <property type="project" value="InterPro"/>
</dbReference>
<sequence length="99" mass="11279">MEEKGKQDSTANMMNVNENCMDIEIICRQEENVGDQLPYADEELITHFLDKKMIDQRFLDHTVHDVDFFLYHPQQLSRIALSLSLSLSVCWGFVGGGAG</sequence>
<dbReference type="Proteomes" id="UP000224567">
    <property type="component" value="Unassembled WGS sequence"/>
</dbReference>
<reference evidence="2" key="2">
    <citation type="journal article" date="2017" name="J. Anim. Genet.">
        <title>Multiple reference genome sequences of hot pepper reveal the massive evolution of plant disease resistance genes by retroduplication.</title>
        <authorList>
            <person name="Kim S."/>
            <person name="Park J."/>
            <person name="Yeom S.-I."/>
            <person name="Kim Y.-M."/>
            <person name="Seo E."/>
            <person name="Kim K.-T."/>
            <person name="Kim M.-S."/>
            <person name="Lee J.M."/>
            <person name="Cheong K."/>
            <person name="Shin H.-S."/>
            <person name="Kim S.-B."/>
            <person name="Han K."/>
            <person name="Lee J."/>
            <person name="Park M."/>
            <person name="Lee H.-A."/>
            <person name="Lee H.-Y."/>
            <person name="Lee Y."/>
            <person name="Oh S."/>
            <person name="Lee J.H."/>
            <person name="Choi E."/>
            <person name="Choi E."/>
            <person name="Lee S.E."/>
            <person name="Jeon J."/>
            <person name="Kim H."/>
            <person name="Choi G."/>
            <person name="Song H."/>
            <person name="Lee J."/>
            <person name="Lee S.-C."/>
            <person name="Kwon J.-K."/>
            <person name="Lee H.-Y."/>
            <person name="Koo N."/>
            <person name="Hong Y."/>
            <person name="Kim R.W."/>
            <person name="Kang W.-H."/>
            <person name="Huh J.H."/>
            <person name="Kang B.-C."/>
            <person name="Yang T.-J."/>
            <person name="Lee Y.-H."/>
            <person name="Bennetzen J.L."/>
            <person name="Choi D."/>
        </authorList>
    </citation>
    <scope>NUCLEOTIDE SEQUENCE [LARGE SCALE GENOMIC DNA]</scope>
    <source>
        <strain evidence="2">cv. PBC81</strain>
    </source>
</reference>